<comment type="caution">
    <text evidence="2">The sequence shown here is derived from an EMBL/GenBank/DDBJ whole genome shotgun (WGS) entry which is preliminary data.</text>
</comment>
<organism evidence="2 3">
    <name type="scientific">Helianthus annuus</name>
    <name type="common">Common sunflower</name>
    <dbReference type="NCBI Taxonomy" id="4232"/>
    <lineage>
        <taxon>Eukaryota</taxon>
        <taxon>Viridiplantae</taxon>
        <taxon>Streptophyta</taxon>
        <taxon>Embryophyta</taxon>
        <taxon>Tracheophyta</taxon>
        <taxon>Spermatophyta</taxon>
        <taxon>Magnoliopsida</taxon>
        <taxon>eudicotyledons</taxon>
        <taxon>Gunneridae</taxon>
        <taxon>Pentapetalae</taxon>
        <taxon>asterids</taxon>
        <taxon>campanulids</taxon>
        <taxon>Asterales</taxon>
        <taxon>Asteraceae</taxon>
        <taxon>Asteroideae</taxon>
        <taxon>Heliantheae alliance</taxon>
        <taxon>Heliantheae</taxon>
        <taxon>Helianthus</taxon>
    </lineage>
</organism>
<sequence length="417" mass="46995">MDNQEFYNFFVGGRMTAAQNPASIVQNVNMENELGTMQKPPKLMNIDEYAGWSGRFKTWVQANHFECWMKIESKYVPPKNGSGIEKAICSLTPMEQDDFKAEKKMMSILQQAIKDDILVLLQHEDNSQSVWHSLKVKFLGSVSMIKSKMALIKKEFDIFTGIKGETTKQLIERYCHLVVEMKRLGITKTDEEWVDELADALPYDEWGTYLLVLKNNLEHVGFNLSSFIEKIEAHELELTKIRKMNSSNVQQDVSLYYKGSTPATSNLSPKVQTAFSADSTSGASFVTSSHNNHSPFASYEPNPKAPEQVTPQSSSSSNNQGYVSGIQCNIAVNIKNGQEFTEAAAKQHISLLASVLESYESLVAGRISNPYMTKEDYDQIDPEELELIDIKWGMASLVRRAQHFMEITGRNRLSGPD</sequence>
<dbReference type="EMBL" id="MNCJ02000323">
    <property type="protein sequence ID" value="KAF5795926.1"/>
    <property type="molecule type" value="Genomic_DNA"/>
</dbReference>
<reference evidence="2" key="1">
    <citation type="journal article" date="2017" name="Nature">
        <title>The sunflower genome provides insights into oil metabolism, flowering and Asterid evolution.</title>
        <authorList>
            <person name="Badouin H."/>
            <person name="Gouzy J."/>
            <person name="Grassa C.J."/>
            <person name="Murat F."/>
            <person name="Staton S.E."/>
            <person name="Cottret L."/>
            <person name="Lelandais-Briere C."/>
            <person name="Owens G.L."/>
            <person name="Carrere S."/>
            <person name="Mayjonade B."/>
            <person name="Legrand L."/>
            <person name="Gill N."/>
            <person name="Kane N.C."/>
            <person name="Bowers J.E."/>
            <person name="Hubner S."/>
            <person name="Bellec A."/>
            <person name="Berard A."/>
            <person name="Berges H."/>
            <person name="Blanchet N."/>
            <person name="Boniface M.C."/>
            <person name="Brunel D."/>
            <person name="Catrice O."/>
            <person name="Chaidir N."/>
            <person name="Claudel C."/>
            <person name="Donnadieu C."/>
            <person name="Faraut T."/>
            <person name="Fievet G."/>
            <person name="Helmstetter N."/>
            <person name="King M."/>
            <person name="Knapp S.J."/>
            <person name="Lai Z."/>
            <person name="Le Paslier M.C."/>
            <person name="Lippi Y."/>
            <person name="Lorenzon L."/>
            <person name="Mandel J.R."/>
            <person name="Marage G."/>
            <person name="Marchand G."/>
            <person name="Marquand E."/>
            <person name="Bret-Mestries E."/>
            <person name="Morien E."/>
            <person name="Nambeesan S."/>
            <person name="Nguyen T."/>
            <person name="Pegot-Espagnet P."/>
            <person name="Pouilly N."/>
            <person name="Raftis F."/>
            <person name="Sallet E."/>
            <person name="Schiex T."/>
            <person name="Thomas J."/>
            <person name="Vandecasteele C."/>
            <person name="Vares D."/>
            <person name="Vear F."/>
            <person name="Vautrin S."/>
            <person name="Crespi M."/>
            <person name="Mangin B."/>
            <person name="Burke J.M."/>
            <person name="Salse J."/>
            <person name="Munos S."/>
            <person name="Vincourt P."/>
            <person name="Rieseberg L.H."/>
            <person name="Langlade N.B."/>
        </authorList>
    </citation>
    <scope>NUCLEOTIDE SEQUENCE</scope>
    <source>
        <tissue evidence="2">Leaves</tissue>
    </source>
</reference>
<accession>A0A9K3IFA2</accession>
<protein>
    <submittedName>
        <fullName evidence="2">Uncharacterized protein</fullName>
    </submittedName>
</protein>
<evidence type="ECO:0000256" key="1">
    <source>
        <dbReference type="SAM" id="MobiDB-lite"/>
    </source>
</evidence>
<evidence type="ECO:0000313" key="2">
    <source>
        <dbReference type="EMBL" id="KAF5795926.1"/>
    </source>
</evidence>
<gene>
    <name evidence="2" type="ORF">HanXRQr2_Chr08g0345411</name>
</gene>
<dbReference type="AlphaFoldDB" id="A0A9K3IFA2"/>
<reference evidence="2" key="2">
    <citation type="submission" date="2020-06" db="EMBL/GenBank/DDBJ databases">
        <title>Helianthus annuus Genome sequencing and assembly Release 2.</title>
        <authorList>
            <person name="Gouzy J."/>
            <person name="Langlade N."/>
            <person name="Munos S."/>
        </authorList>
    </citation>
    <scope>NUCLEOTIDE SEQUENCE</scope>
    <source>
        <tissue evidence="2">Leaves</tissue>
    </source>
</reference>
<dbReference type="Pfam" id="PF14223">
    <property type="entry name" value="Retrotran_gag_2"/>
    <property type="match status" value="1"/>
</dbReference>
<dbReference type="Gramene" id="mRNA:HanXRQr2_Chr08g0345411">
    <property type="protein sequence ID" value="CDS:HanXRQr2_Chr08g0345411.1"/>
    <property type="gene ID" value="HanXRQr2_Chr08g0345411"/>
</dbReference>
<dbReference type="Proteomes" id="UP000215914">
    <property type="component" value="Unassembled WGS sequence"/>
</dbReference>
<evidence type="ECO:0000313" key="3">
    <source>
        <dbReference type="Proteomes" id="UP000215914"/>
    </source>
</evidence>
<feature type="region of interest" description="Disordered" evidence="1">
    <location>
        <begin position="282"/>
        <end position="320"/>
    </location>
</feature>
<name>A0A9K3IFA2_HELAN</name>
<feature type="compositionally biased region" description="Polar residues" evidence="1">
    <location>
        <begin position="282"/>
        <end position="295"/>
    </location>
</feature>
<keyword evidence="3" id="KW-1185">Reference proteome</keyword>
<proteinExistence type="predicted"/>